<accession>U5QIQ1</accession>
<protein>
    <submittedName>
        <fullName evidence="1">Uncharacterized protein</fullName>
    </submittedName>
</protein>
<name>U5QIQ1_GLOK1</name>
<dbReference type="AlphaFoldDB" id="U5QIQ1"/>
<evidence type="ECO:0000313" key="2">
    <source>
        <dbReference type="Proteomes" id="UP000017396"/>
    </source>
</evidence>
<sequence length="268" mass="30844">MGLEVEFAVKFATDSNILELSKTLLHTFKDSRLFDYLVRIEVRKDEYIAYLKPDLRLEKIVNIDQAEQIMLDYCQQCDQEKIMIVLWWSAKRYGKSKIGGIVESPNRAIINIVGKDFYFPSAHNNQANLVYEVGDAKDYTWYIYGDEVASKNLEELLKEIRLIADAGALSIKCVDMESSGDPRRNYLCFHRHLDSYIEDIKSFYPIADIESISEDDLLNAVLQSEDIDFVEAEAGLVIYHKKFVTANLTQFYEKLALIVSADHNGKQN</sequence>
<evidence type="ECO:0000313" key="1">
    <source>
        <dbReference type="EMBL" id="AGY57555.1"/>
    </source>
</evidence>
<dbReference type="KEGG" id="glj:GKIL_1309"/>
<proteinExistence type="predicted"/>
<dbReference type="RefSeq" id="WP_023172648.1">
    <property type="nucleotide sequence ID" value="NC_022600.1"/>
</dbReference>
<dbReference type="EMBL" id="CP003587">
    <property type="protein sequence ID" value="AGY57555.1"/>
    <property type="molecule type" value="Genomic_DNA"/>
</dbReference>
<reference evidence="1 2" key="1">
    <citation type="journal article" date="2013" name="PLoS ONE">
        <title>Cultivation and Complete Genome Sequencing of Gloeobacter kilaueensis sp. nov., from a Lava Cave in Kilauea Caldera, Hawai'i.</title>
        <authorList>
            <person name="Saw J.H."/>
            <person name="Schatz M."/>
            <person name="Brown M.V."/>
            <person name="Kunkel D.D."/>
            <person name="Foster J.S."/>
            <person name="Shick H."/>
            <person name="Christensen S."/>
            <person name="Hou S."/>
            <person name="Wan X."/>
            <person name="Donachie S.P."/>
        </authorList>
    </citation>
    <scope>NUCLEOTIDE SEQUENCE [LARGE SCALE GENOMIC DNA]</scope>
    <source>
        <strain evidence="2">JS</strain>
    </source>
</reference>
<gene>
    <name evidence="1" type="ORF">GKIL_1309</name>
</gene>
<dbReference type="HOGENOM" id="CLU_1037313_0_0_3"/>
<dbReference type="Proteomes" id="UP000017396">
    <property type="component" value="Chromosome"/>
</dbReference>
<dbReference type="STRING" id="1183438.GKIL_1309"/>
<organism evidence="1 2">
    <name type="scientific">Gloeobacter kilaueensis (strain ATCC BAA-2537 / CCAP 1431/1 / ULC 316 / JS1)</name>
    <dbReference type="NCBI Taxonomy" id="1183438"/>
    <lineage>
        <taxon>Bacteria</taxon>
        <taxon>Bacillati</taxon>
        <taxon>Cyanobacteriota</taxon>
        <taxon>Cyanophyceae</taxon>
        <taxon>Gloeobacterales</taxon>
        <taxon>Gloeobacteraceae</taxon>
        <taxon>Gloeobacter</taxon>
    </lineage>
</organism>
<keyword evidence="2" id="KW-1185">Reference proteome</keyword>